<dbReference type="AlphaFoldDB" id="A0A1Y2C2E7"/>
<keyword evidence="1" id="KW-0812">Transmembrane</keyword>
<keyword evidence="1" id="KW-0472">Membrane</keyword>
<feature type="transmembrane region" description="Helical" evidence="1">
    <location>
        <begin position="49"/>
        <end position="71"/>
    </location>
</feature>
<keyword evidence="1" id="KW-1133">Transmembrane helix</keyword>
<keyword evidence="3" id="KW-1185">Reference proteome</keyword>
<organism evidence="2 3">
    <name type="scientific">Rhizoclosmatium globosum</name>
    <dbReference type="NCBI Taxonomy" id="329046"/>
    <lineage>
        <taxon>Eukaryota</taxon>
        <taxon>Fungi</taxon>
        <taxon>Fungi incertae sedis</taxon>
        <taxon>Chytridiomycota</taxon>
        <taxon>Chytridiomycota incertae sedis</taxon>
        <taxon>Chytridiomycetes</taxon>
        <taxon>Chytridiales</taxon>
        <taxon>Chytriomycetaceae</taxon>
        <taxon>Rhizoclosmatium</taxon>
    </lineage>
</organism>
<gene>
    <name evidence="2" type="ORF">BCR33DRAFT_718883</name>
</gene>
<dbReference type="Proteomes" id="UP000193642">
    <property type="component" value="Unassembled WGS sequence"/>
</dbReference>
<accession>A0A1Y2C2E7</accession>
<evidence type="ECO:0000313" key="3">
    <source>
        <dbReference type="Proteomes" id="UP000193642"/>
    </source>
</evidence>
<sequence>MYKSMNNSFMNVCKAHTQIKSEARRSRLLRPAVNPQFKTYPQRLKVYEAYAFFSLWPLGVIASDCVVFIAARSLRVVS</sequence>
<feature type="non-terminal residue" evidence="2">
    <location>
        <position position="78"/>
    </location>
</feature>
<evidence type="ECO:0000313" key="2">
    <source>
        <dbReference type="EMBL" id="ORY41223.1"/>
    </source>
</evidence>
<protein>
    <submittedName>
        <fullName evidence="2">Uncharacterized protein</fullName>
    </submittedName>
</protein>
<comment type="caution">
    <text evidence="2">The sequence shown here is derived from an EMBL/GenBank/DDBJ whole genome shotgun (WGS) entry which is preliminary data.</text>
</comment>
<name>A0A1Y2C2E7_9FUNG</name>
<dbReference type="EMBL" id="MCGO01000032">
    <property type="protein sequence ID" value="ORY41223.1"/>
    <property type="molecule type" value="Genomic_DNA"/>
</dbReference>
<evidence type="ECO:0000256" key="1">
    <source>
        <dbReference type="SAM" id="Phobius"/>
    </source>
</evidence>
<proteinExistence type="predicted"/>
<reference evidence="2 3" key="1">
    <citation type="submission" date="2016-07" db="EMBL/GenBank/DDBJ databases">
        <title>Pervasive Adenine N6-methylation of Active Genes in Fungi.</title>
        <authorList>
            <consortium name="DOE Joint Genome Institute"/>
            <person name="Mondo S.J."/>
            <person name="Dannebaum R.O."/>
            <person name="Kuo R.C."/>
            <person name="Labutti K."/>
            <person name="Haridas S."/>
            <person name="Kuo A."/>
            <person name="Salamov A."/>
            <person name="Ahrendt S.R."/>
            <person name="Lipzen A."/>
            <person name="Sullivan W."/>
            <person name="Andreopoulos W.B."/>
            <person name="Clum A."/>
            <person name="Lindquist E."/>
            <person name="Daum C."/>
            <person name="Ramamoorthy G.K."/>
            <person name="Gryganskyi A."/>
            <person name="Culley D."/>
            <person name="Magnuson J.K."/>
            <person name="James T.Y."/>
            <person name="O'Malley M.A."/>
            <person name="Stajich J.E."/>
            <person name="Spatafora J.W."/>
            <person name="Visel A."/>
            <person name="Grigoriev I.V."/>
        </authorList>
    </citation>
    <scope>NUCLEOTIDE SEQUENCE [LARGE SCALE GENOMIC DNA]</scope>
    <source>
        <strain evidence="2 3">JEL800</strain>
    </source>
</reference>